<dbReference type="Proteomes" id="UP000197138">
    <property type="component" value="Unassembled WGS sequence"/>
</dbReference>
<proteinExistence type="predicted"/>
<evidence type="ECO:0000256" key="1">
    <source>
        <dbReference type="SAM" id="MobiDB-lite"/>
    </source>
</evidence>
<evidence type="ECO:0000313" key="2">
    <source>
        <dbReference type="EMBL" id="OWM70135.1"/>
    </source>
</evidence>
<feature type="compositionally biased region" description="Basic and acidic residues" evidence="1">
    <location>
        <begin position="29"/>
        <end position="41"/>
    </location>
</feature>
<evidence type="ECO:0000313" key="3">
    <source>
        <dbReference type="Proteomes" id="UP000197138"/>
    </source>
</evidence>
<feature type="region of interest" description="Disordered" evidence="1">
    <location>
        <begin position="1"/>
        <end position="47"/>
    </location>
</feature>
<reference evidence="3" key="1">
    <citation type="journal article" date="2017" name="Plant J.">
        <title>The pomegranate (Punica granatum L.) genome and the genomics of punicalagin biosynthesis.</title>
        <authorList>
            <person name="Qin G."/>
            <person name="Xu C."/>
            <person name="Ming R."/>
            <person name="Tang H."/>
            <person name="Guyot R."/>
            <person name="Kramer E.M."/>
            <person name="Hu Y."/>
            <person name="Yi X."/>
            <person name="Qi Y."/>
            <person name="Xu X."/>
            <person name="Gao Z."/>
            <person name="Pan H."/>
            <person name="Jian J."/>
            <person name="Tian Y."/>
            <person name="Yue Z."/>
            <person name="Xu Y."/>
        </authorList>
    </citation>
    <scope>NUCLEOTIDE SEQUENCE [LARGE SCALE GENOMIC DNA]</scope>
    <source>
        <strain evidence="3">cv. Dabenzi</strain>
    </source>
</reference>
<protein>
    <submittedName>
        <fullName evidence="2">Uncharacterized protein</fullName>
    </submittedName>
</protein>
<dbReference type="EMBL" id="MTKT01004810">
    <property type="protein sequence ID" value="OWM70135.1"/>
    <property type="molecule type" value="Genomic_DNA"/>
</dbReference>
<organism evidence="2 3">
    <name type="scientific">Punica granatum</name>
    <name type="common">Pomegranate</name>
    <dbReference type="NCBI Taxonomy" id="22663"/>
    <lineage>
        <taxon>Eukaryota</taxon>
        <taxon>Viridiplantae</taxon>
        <taxon>Streptophyta</taxon>
        <taxon>Embryophyta</taxon>
        <taxon>Tracheophyta</taxon>
        <taxon>Spermatophyta</taxon>
        <taxon>Magnoliopsida</taxon>
        <taxon>eudicotyledons</taxon>
        <taxon>Gunneridae</taxon>
        <taxon>Pentapetalae</taxon>
        <taxon>rosids</taxon>
        <taxon>malvids</taxon>
        <taxon>Myrtales</taxon>
        <taxon>Lythraceae</taxon>
        <taxon>Punica</taxon>
    </lineage>
</organism>
<dbReference type="AlphaFoldDB" id="A0A218WBG1"/>
<accession>A0A218WBG1</accession>
<comment type="caution">
    <text evidence="2">The sequence shown here is derived from an EMBL/GenBank/DDBJ whole genome shotgun (WGS) entry which is preliminary data.</text>
</comment>
<name>A0A218WBG1_PUNGR</name>
<gene>
    <name evidence="2" type="ORF">CDL15_Pgr025985</name>
</gene>
<sequence>MQDRGSIWGRSSKVRPKPAAVNAGPEPDAGPKPDARPKPDVGPEPNAVNACSIRKYKRCKSKGWHDSPVMWGELDPFFDRQRDRVRSFMAGGLGHAMFVGAVACDLSWRDGRS</sequence>